<reference evidence="1" key="2">
    <citation type="journal article" date="2015" name="Fish Shellfish Immunol.">
        <title>Early steps in the European eel (Anguilla anguilla)-Vibrio vulnificus interaction in the gills: Role of the RtxA13 toxin.</title>
        <authorList>
            <person name="Callol A."/>
            <person name="Pajuelo D."/>
            <person name="Ebbesson L."/>
            <person name="Teles M."/>
            <person name="MacKenzie S."/>
            <person name="Amaro C."/>
        </authorList>
    </citation>
    <scope>NUCLEOTIDE SEQUENCE</scope>
</reference>
<dbReference type="EMBL" id="GBXM01067739">
    <property type="protein sequence ID" value="JAH40838.1"/>
    <property type="molecule type" value="Transcribed_RNA"/>
</dbReference>
<evidence type="ECO:0000313" key="1">
    <source>
        <dbReference type="EMBL" id="JAH40838.1"/>
    </source>
</evidence>
<proteinExistence type="predicted"/>
<organism evidence="1">
    <name type="scientific">Anguilla anguilla</name>
    <name type="common">European freshwater eel</name>
    <name type="synonym">Muraena anguilla</name>
    <dbReference type="NCBI Taxonomy" id="7936"/>
    <lineage>
        <taxon>Eukaryota</taxon>
        <taxon>Metazoa</taxon>
        <taxon>Chordata</taxon>
        <taxon>Craniata</taxon>
        <taxon>Vertebrata</taxon>
        <taxon>Euteleostomi</taxon>
        <taxon>Actinopterygii</taxon>
        <taxon>Neopterygii</taxon>
        <taxon>Teleostei</taxon>
        <taxon>Anguilliformes</taxon>
        <taxon>Anguillidae</taxon>
        <taxon>Anguilla</taxon>
    </lineage>
</organism>
<accession>A0A0E9SK26</accession>
<name>A0A0E9SK26_ANGAN</name>
<dbReference type="AlphaFoldDB" id="A0A0E9SK26"/>
<sequence length="28" mass="2939">MLVGADGSCLGEKPFTPHTMRCIAHGPL</sequence>
<reference evidence="1" key="1">
    <citation type="submission" date="2014-11" db="EMBL/GenBank/DDBJ databases">
        <authorList>
            <person name="Amaro Gonzalez C."/>
        </authorList>
    </citation>
    <scope>NUCLEOTIDE SEQUENCE</scope>
</reference>
<protein>
    <submittedName>
        <fullName evidence="1">Uncharacterized protein</fullName>
    </submittedName>
</protein>